<evidence type="ECO:0000313" key="4">
    <source>
        <dbReference type="EMBL" id="THJ70982.1"/>
    </source>
</evidence>
<dbReference type="InterPro" id="IPR036366">
    <property type="entry name" value="PGBDSf"/>
</dbReference>
<dbReference type="EMBL" id="SSXH01000417">
    <property type="protein sequence ID" value="THJ70982.1"/>
    <property type="molecule type" value="Genomic_DNA"/>
</dbReference>
<accession>A0A4S5EGL3</accession>
<dbReference type="SUPFAM" id="SSF47090">
    <property type="entry name" value="PGBD-like"/>
    <property type="match status" value="2"/>
</dbReference>
<evidence type="ECO:0000313" key="5">
    <source>
        <dbReference type="Proteomes" id="UP000305282"/>
    </source>
</evidence>
<dbReference type="GO" id="GO:0030288">
    <property type="term" value="C:outer membrane-bounded periplasmic space"/>
    <property type="evidence" value="ECO:0007669"/>
    <property type="project" value="TreeGrafter"/>
</dbReference>
<dbReference type="InterPro" id="IPR002508">
    <property type="entry name" value="MurNAc-LAA_cat"/>
</dbReference>
<protein>
    <submittedName>
        <fullName evidence="4">N-acetylmuramoyl-L-alanine amidase</fullName>
    </submittedName>
</protein>
<evidence type="ECO:0000256" key="2">
    <source>
        <dbReference type="SAM" id="MobiDB-lite"/>
    </source>
</evidence>
<dbReference type="Pfam" id="PF01471">
    <property type="entry name" value="PG_binding_1"/>
    <property type="match status" value="2"/>
</dbReference>
<sequence>MKLLRLGDQGSAVAEVRAALTYLGFLPVTPRQSGEQGNVAPPGTRPGESMGTELPPSAATAPAIPASPAAPAAPAAADGALGPAAASGGAVVAPPDRFDRDLDNALRAFQQSRGLSVDGILGPDTARALEEARHNLGDRLLYFSAAHPFVGDDVAALQERLFNMGFDVGRTDGIFGLRTESAVRDFQRNRGLDPDGRCGPRTLRELKRLRRTVTGGRPDVLRESVRLLARGTSLLGVVVALDPGHGGDDLGIVSGGLCERDLMADLAARLTTRLLDSGLESHLIHGPDESPSESERAARANELEADLLISLHTDGSTSRHARGVSAYYYGNARGSSAVGERFAQLVQREIVSRTDMLDCRTHPKVWDLLRRTRMPTVRLDLGYLTNDHDARALGSTEFRAAVAEAVLAATQRLFLPPEMDAPTGQLHVPRLAGRA</sequence>
<dbReference type="PANTHER" id="PTHR30404:SF0">
    <property type="entry name" value="N-ACETYLMURAMOYL-L-ALANINE AMIDASE AMIC"/>
    <property type="match status" value="1"/>
</dbReference>
<dbReference type="InterPro" id="IPR036365">
    <property type="entry name" value="PGBD-like_sf"/>
</dbReference>
<proteinExistence type="predicted"/>
<dbReference type="SMART" id="SM00646">
    <property type="entry name" value="Ami_3"/>
    <property type="match status" value="1"/>
</dbReference>
<organism evidence="4 5">
    <name type="scientific">Candidatus Frankia alpina</name>
    <dbReference type="NCBI Taxonomy" id="2699483"/>
    <lineage>
        <taxon>Bacteria</taxon>
        <taxon>Bacillati</taxon>
        <taxon>Actinomycetota</taxon>
        <taxon>Actinomycetes</taxon>
        <taxon>Frankiales</taxon>
        <taxon>Frankiaceae</taxon>
        <taxon>Frankia</taxon>
    </lineage>
</organism>
<reference evidence="4 5" key="1">
    <citation type="submission" date="2019-04" db="EMBL/GenBank/DDBJ databases">
        <title>Draft genome sequences for three unisolated Alnus-infective Frankia Sp+ strains, AgTrS, AiOr and AvVan, the first sequenced Frankia strains able to sporulate in-planta.</title>
        <authorList>
            <person name="Bethencourt L."/>
            <person name="Vautrin F."/>
            <person name="Taib N."/>
            <person name="Dubost A."/>
            <person name="Castro-Garcia L."/>
            <person name="Imbaud O."/>
            <person name="Abrouk D."/>
            <person name="Fournier P."/>
            <person name="Briolay J."/>
            <person name="Nguyen A."/>
            <person name="Normand P."/>
            <person name="Fernandez M.P."/>
            <person name="Brochier-Armanet C."/>
            <person name="Herrera-Belaroussi A."/>
        </authorList>
    </citation>
    <scope>NUCLEOTIDE SEQUENCE [LARGE SCALE GENOMIC DNA]</scope>
    <source>
        <strain evidence="4 5">AvVan</strain>
    </source>
</reference>
<dbReference type="InterPro" id="IPR002477">
    <property type="entry name" value="Peptidoglycan-bd-like"/>
</dbReference>
<dbReference type="Pfam" id="PF01520">
    <property type="entry name" value="Amidase_3"/>
    <property type="match status" value="1"/>
</dbReference>
<gene>
    <name evidence="4" type="ORF">E7Y31_15600</name>
</gene>
<dbReference type="InterPro" id="IPR050695">
    <property type="entry name" value="N-acetylmuramoyl_amidase_3"/>
</dbReference>
<feature type="compositionally biased region" description="Low complexity" evidence="2">
    <location>
        <begin position="55"/>
        <end position="92"/>
    </location>
</feature>
<evidence type="ECO:0000256" key="1">
    <source>
        <dbReference type="ARBA" id="ARBA00022801"/>
    </source>
</evidence>
<dbReference type="AlphaFoldDB" id="A0A4S5EGL3"/>
<dbReference type="GO" id="GO:0009253">
    <property type="term" value="P:peptidoglycan catabolic process"/>
    <property type="evidence" value="ECO:0007669"/>
    <property type="project" value="InterPro"/>
</dbReference>
<keyword evidence="1" id="KW-0378">Hydrolase</keyword>
<dbReference type="PANTHER" id="PTHR30404">
    <property type="entry name" value="N-ACETYLMURAMOYL-L-ALANINE AMIDASE"/>
    <property type="match status" value="1"/>
</dbReference>
<dbReference type="CDD" id="cd02696">
    <property type="entry name" value="MurNAc-LAA"/>
    <property type="match status" value="1"/>
</dbReference>
<dbReference type="RefSeq" id="WP_136448756.1">
    <property type="nucleotide sequence ID" value="NZ_SSXH01000417.1"/>
</dbReference>
<feature type="region of interest" description="Disordered" evidence="2">
    <location>
        <begin position="30"/>
        <end position="92"/>
    </location>
</feature>
<dbReference type="OrthoDB" id="9810670at2"/>
<dbReference type="Gene3D" id="1.10.101.10">
    <property type="entry name" value="PGBD-like superfamily/PGBD"/>
    <property type="match status" value="2"/>
</dbReference>
<dbReference type="SUPFAM" id="SSF53187">
    <property type="entry name" value="Zn-dependent exopeptidases"/>
    <property type="match status" value="1"/>
</dbReference>
<dbReference type="Gene3D" id="3.40.630.40">
    <property type="entry name" value="Zn-dependent exopeptidases"/>
    <property type="match status" value="1"/>
</dbReference>
<dbReference type="GO" id="GO:0008745">
    <property type="term" value="F:N-acetylmuramoyl-L-alanine amidase activity"/>
    <property type="evidence" value="ECO:0007669"/>
    <property type="project" value="InterPro"/>
</dbReference>
<comment type="caution">
    <text evidence="4">The sequence shown here is derived from an EMBL/GenBank/DDBJ whole genome shotgun (WGS) entry which is preliminary data.</text>
</comment>
<dbReference type="Proteomes" id="UP000305282">
    <property type="component" value="Unassembled WGS sequence"/>
</dbReference>
<keyword evidence="5" id="KW-1185">Reference proteome</keyword>
<evidence type="ECO:0000259" key="3">
    <source>
        <dbReference type="SMART" id="SM00646"/>
    </source>
</evidence>
<feature type="domain" description="MurNAc-LAA" evidence="3">
    <location>
        <begin position="297"/>
        <end position="411"/>
    </location>
</feature>
<name>A0A4S5EGL3_9ACTN</name>